<sequence>MARTRLLGRSATAAALVSTGLLALSGTAASADRGDRALASSVTIEGTPRVGELLTLVTTFGEGHSPWALEAFWQSDGPVVGGGSSYRLTPDDLGHQISVTVIITPTPSDPPVGMGGASVGPVQPGLMTPATPEIAGTAALGQTLTVTVGAWKPAGTAVTYQWMRHGVAIDAATSPTYHVAPADVGADLGVRVTGTSRGYETTEVSSAATALVAPGDLLPPTPAIRGRVRVGSTLRAAGRWRPAGVTLRFRWLRNGAPVPRATRAAYHLVRADQGKRISVRVTGRKTGYTTATATSKATAKVKAKPQKRR</sequence>
<protein>
    <recommendedName>
        <fullName evidence="5">Ig-like domain-containing protein</fullName>
    </recommendedName>
</protein>
<keyword evidence="2" id="KW-0732">Signal</keyword>
<reference evidence="4" key="1">
    <citation type="journal article" date="2019" name="Int. J. Syst. Evol. Microbiol.">
        <title>The Global Catalogue of Microorganisms (GCM) 10K type strain sequencing project: providing services to taxonomists for standard genome sequencing and annotation.</title>
        <authorList>
            <consortium name="The Broad Institute Genomics Platform"/>
            <consortium name="The Broad Institute Genome Sequencing Center for Infectious Disease"/>
            <person name="Wu L."/>
            <person name="Ma J."/>
        </authorList>
    </citation>
    <scope>NUCLEOTIDE SEQUENCE [LARGE SCALE GENOMIC DNA]</scope>
    <source>
        <strain evidence="4">JCM 18531</strain>
    </source>
</reference>
<feature type="chain" id="PRO_5045437444" description="Ig-like domain-containing protein" evidence="2">
    <location>
        <begin position="31"/>
        <end position="309"/>
    </location>
</feature>
<dbReference type="Gene3D" id="2.60.40.2700">
    <property type="match status" value="3"/>
</dbReference>
<evidence type="ECO:0000256" key="1">
    <source>
        <dbReference type="SAM" id="MobiDB-lite"/>
    </source>
</evidence>
<gene>
    <name evidence="3" type="ORF">GCM10023349_36070</name>
</gene>
<organism evidence="3 4">
    <name type="scientific">Nocardioides conyzicola</name>
    <dbReference type="NCBI Taxonomy" id="1651781"/>
    <lineage>
        <taxon>Bacteria</taxon>
        <taxon>Bacillati</taxon>
        <taxon>Actinomycetota</taxon>
        <taxon>Actinomycetes</taxon>
        <taxon>Propionibacteriales</taxon>
        <taxon>Nocardioidaceae</taxon>
        <taxon>Nocardioides</taxon>
    </lineage>
</organism>
<dbReference type="EMBL" id="BAABKM010000003">
    <property type="protein sequence ID" value="GAA4713726.1"/>
    <property type="molecule type" value="Genomic_DNA"/>
</dbReference>
<dbReference type="RefSeq" id="WP_345522877.1">
    <property type="nucleotide sequence ID" value="NZ_BAABKM010000003.1"/>
</dbReference>
<proteinExistence type="predicted"/>
<keyword evidence="4" id="KW-1185">Reference proteome</keyword>
<evidence type="ECO:0000256" key="2">
    <source>
        <dbReference type="SAM" id="SignalP"/>
    </source>
</evidence>
<comment type="caution">
    <text evidence="3">The sequence shown here is derived from an EMBL/GenBank/DDBJ whole genome shotgun (WGS) entry which is preliminary data.</text>
</comment>
<feature type="compositionally biased region" description="Basic residues" evidence="1">
    <location>
        <begin position="299"/>
        <end position="309"/>
    </location>
</feature>
<evidence type="ECO:0000313" key="4">
    <source>
        <dbReference type="Proteomes" id="UP001499974"/>
    </source>
</evidence>
<feature type="region of interest" description="Disordered" evidence="1">
    <location>
        <begin position="287"/>
        <end position="309"/>
    </location>
</feature>
<feature type="signal peptide" evidence="2">
    <location>
        <begin position="1"/>
        <end position="30"/>
    </location>
</feature>
<evidence type="ECO:0000313" key="3">
    <source>
        <dbReference type="EMBL" id="GAA4713726.1"/>
    </source>
</evidence>
<name>A0ABP8XSM4_9ACTN</name>
<dbReference type="Proteomes" id="UP001499974">
    <property type="component" value="Unassembled WGS sequence"/>
</dbReference>
<accession>A0ABP8XSM4</accession>
<evidence type="ECO:0008006" key="5">
    <source>
        <dbReference type="Google" id="ProtNLM"/>
    </source>
</evidence>
<feature type="compositionally biased region" description="Low complexity" evidence="1">
    <location>
        <begin position="287"/>
        <end position="298"/>
    </location>
</feature>